<organism evidence="2 5">
    <name type="scientific">Arthrobacter bambusae</name>
    <dbReference type="NCBI Taxonomy" id="1338426"/>
    <lineage>
        <taxon>Bacteria</taxon>
        <taxon>Bacillati</taxon>
        <taxon>Actinomycetota</taxon>
        <taxon>Actinomycetes</taxon>
        <taxon>Micrococcales</taxon>
        <taxon>Micrococcaceae</taxon>
        <taxon>Arthrobacter</taxon>
    </lineage>
</organism>
<keyword evidence="4" id="KW-1185">Reference proteome</keyword>
<dbReference type="EMBL" id="JAUSTF010000002">
    <property type="protein sequence ID" value="MDQ0180015.1"/>
    <property type="molecule type" value="Genomic_DNA"/>
</dbReference>
<evidence type="ECO:0000313" key="4">
    <source>
        <dbReference type="Proteomes" id="UP001230951"/>
    </source>
</evidence>
<dbReference type="Proteomes" id="UP001242995">
    <property type="component" value="Unassembled WGS sequence"/>
</dbReference>
<name>A0AAW8DCJ4_9MICC</name>
<evidence type="ECO:0000313" key="2">
    <source>
        <dbReference type="EMBL" id="MDP9903332.1"/>
    </source>
</evidence>
<dbReference type="Proteomes" id="UP001230951">
    <property type="component" value="Unassembled WGS sequence"/>
</dbReference>
<sequence length="89" mass="10194">MPDQPEYPAPLNSVGAPPPRQTEPLSTVSRVPVIAKLVWPKYLQYVPAMVTRTSEGKVLVQWWPNPFGSATRMTWLKDTDVRAELRYER</sequence>
<evidence type="ECO:0000256" key="1">
    <source>
        <dbReference type="SAM" id="MobiDB-lite"/>
    </source>
</evidence>
<evidence type="ECO:0000313" key="3">
    <source>
        <dbReference type="EMBL" id="MDQ0180015.1"/>
    </source>
</evidence>
<dbReference type="EMBL" id="JAUSRG010000001">
    <property type="protein sequence ID" value="MDP9903332.1"/>
    <property type="molecule type" value="Genomic_DNA"/>
</dbReference>
<protein>
    <submittedName>
        <fullName evidence="2">Uncharacterized protein</fullName>
    </submittedName>
</protein>
<proteinExistence type="predicted"/>
<comment type="caution">
    <text evidence="2">The sequence shown here is derived from an EMBL/GenBank/DDBJ whole genome shotgun (WGS) entry which is preliminary data.</text>
</comment>
<accession>A0AAW8DCJ4</accession>
<gene>
    <name evidence="2" type="ORF">J2S90_000272</name>
    <name evidence="3" type="ORF">J2S93_001431</name>
</gene>
<evidence type="ECO:0000313" key="5">
    <source>
        <dbReference type="Proteomes" id="UP001242995"/>
    </source>
</evidence>
<dbReference type="AlphaFoldDB" id="A0AAW8DCJ4"/>
<reference evidence="2 4" key="1">
    <citation type="submission" date="2023-07" db="EMBL/GenBank/DDBJ databases">
        <title>Sorghum-associated microbial communities from plants grown in Nebraska, USA.</title>
        <authorList>
            <person name="Schachtman D."/>
        </authorList>
    </citation>
    <scope>NUCLEOTIDE SEQUENCE</scope>
    <source>
        <strain evidence="2">DS1006</strain>
        <strain evidence="3 4">DS1016</strain>
    </source>
</reference>
<dbReference type="RefSeq" id="WP_148667388.1">
    <property type="nucleotide sequence ID" value="NZ_JAUSRG010000001.1"/>
</dbReference>
<feature type="region of interest" description="Disordered" evidence="1">
    <location>
        <begin position="1"/>
        <end position="26"/>
    </location>
</feature>